<proteinExistence type="inferred from homology"/>
<feature type="domain" description="Trichome birefringence-like N-terminal" evidence="10">
    <location>
        <begin position="70"/>
        <end position="124"/>
    </location>
</feature>
<dbReference type="PANTHER" id="PTHR32285">
    <property type="entry name" value="PROTEIN TRICHOME BIREFRINGENCE-LIKE 9-RELATED"/>
    <property type="match status" value="1"/>
</dbReference>
<accession>A0AAV8QWB6</accession>
<dbReference type="Pfam" id="PF13839">
    <property type="entry name" value="PC-Esterase"/>
    <property type="match status" value="1"/>
</dbReference>
<feature type="transmembrane region" description="Helical" evidence="8">
    <location>
        <begin position="21"/>
        <end position="41"/>
    </location>
</feature>
<evidence type="ECO:0000313" key="11">
    <source>
        <dbReference type="EMBL" id="KAJ8484943.1"/>
    </source>
</evidence>
<dbReference type="InterPro" id="IPR026057">
    <property type="entry name" value="TBL_C"/>
</dbReference>
<evidence type="ECO:0000256" key="8">
    <source>
        <dbReference type="SAM" id="Phobius"/>
    </source>
</evidence>
<evidence type="ECO:0000259" key="9">
    <source>
        <dbReference type="Pfam" id="PF13839"/>
    </source>
</evidence>
<evidence type="ECO:0000259" key="10">
    <source>
        <dbReference type="Pfam" id="PF14416"/>
    </source>
</evidence>
<evidence type="ECO:0000256" key="1">
    <source>
        <dbReference type="ARBA" id="ARBA00004323"/>
    </source>
</evidence>
<keyword evidence="12" id="KW-1185">Reference proteome</keyword>
<organism evidence="11 12">
    <name type="scientific">Ensete ventricosum</name>
    <name type="common">Abyssinian banana</name>
    <name type="synonym">Musa ensete</name>
    <dbReference type="NCBI Taxonomy" id="4639"/>
    <lineage>
        <taxon>Eukaryota</taxon>
        <taxon>Viridiplantae</taxon>
        <taxon>Streptophyta</taxon>
        <taxon>Embryophyta</taxon>
        <taxon>Tracheophyta</taxon>
        <taxon>Spermatophyta</taxon>
        <taxon>Magnoliopsida</taxon>
        <taxon>Liliopsida</taxon>
        <taxon>Zingiberales</taxon>
        <taxon>Musaceae</taxon>
        <taxon>Ensete</taxon>
    </lineage>
</organism>
<dbReference type="GO" id="GO:0000139">
    <property type="term" value="C:Golgi membrane"/>
    <property type="evidence" value="ECO:0007669"/>
    <property type="project" value="UniProtKB-SubCell"/>
</dbReference>
<keyword evidence="6" id="KW-0333">Golgi apparatus</keyword>
<keyword evidence="5 8" id="KW-1133">Transmembrane helix</keyword>
<gene>
    <name evidence="11" type="ORF">OPV22_017428</name>
</gene>
<keyword evidence="4" id="KW-0735">Signal-anchor</keyword>
<evidence type="ECO:0008006" key="13">
    <source>
        <dbReference type="Google" id="ProtNLM"/>
    </source>
</evidence>
<comment type="subcellular location">
    <subcellularLocation>
        <location evidence="1">Golgi apparatus membrane</location>
        <topology evidence="1">Single-pass type II membrane protein</topology>
    </subcellularLocation>
</comment>
<dbReference type="GO" id="GO:1990538">
    <property type="term" value="F:xylan O-acetyltransferase activity"/>
    <property type="evidence" value="ECO:0007669"/>
    <property type="project" value="UniProtKB-ARBA"/>
</dbReference>
<sequence>MAKKSSLVVHEPWWMRTPLPSVFFIIILVFVVVVLFISLSYDKVEYLSPNIFDRQQVKLMSVSAEETRKEKCDLFSGRWVYDYSTQPLYSGVGCSYMNDEVACEKFGRKDLKHQRWRWQPHGCSVPRFDPKKLLNRLTGKRIVFVGDSLNRNQWVSMVCMLESAVSSDDSHSMSQNGSLRSFKAKDFNASIDFYWSPLLVESNCDDPEHHRLSDRMMRANSIDVHAQQWADADILVFNSYLWWKKPGMKMKVIYGGSFEDEDNNMEEMEMIEGFGLALKAWSNWLELHRNRSTRLFFVSLSPTHAWGYEWGAEGNQNCYNQTQPIEEEGYTGKGSDYKMMRLVEETVERLSHKGVDVQILNITQLSEYRKDGHPSIYRKFWDDLSKERVANPSQYSDCTHWCLPGVPDVWNELLYAFIVSQEQV</sequence>
<evidence type="ECO:0000256" key="5">
    <source>
        <dbReference type="ARBA" id="ARBA00022989"/>
    </source>
</evidence>
<comment type="similarity">
    <text evidence="2">Belongs to the PC-esterase family. TBL subfamily.</text>
</comment>
<dbReference type="AlphaFoldDB" id="A0AAV8QWB6"/>
<feature type="domain" description="Trichome birefringence-like C-terminal" evidence="9">
    <location>
        <begin position="125"/>
        <end position="416"/>
    </location>
</feature>
<reference evidence="11 12" key="1">
    <citation type="submission" date="2022-12" db="EMBL/GenBank/DDBJ databases">
        <title>Chromosome-scale assembly of the Ensete ventricosum genome.</title>
        <authorList>
            <person name="Dussert Y."/>
            <person name="Stocks J."/>
            <person name="Wendawek A."/>
            <person name="Woldeyes F."/>
            <person name="Nichols R.A."/>
            <person name="Borrell J.S."/>
        </authorList>
    </citation>
    <scope>NUCLEOTIDE SEQUENCE [LARGE SCALE GENOMIC DNA]</scope>
    <source>
        <strain evidence="12">cv. Maze</strain>
        <tissue evidence="11">Seeds</tissue>
    </source>
</reference>
<evidence type="ECO:0000256" key="7">
    <source>
        <dbReference type="ARBA" id="ARBA00023136"/>
    </source>
</evidence>
<protein>
    <recommendedName>
        <fullName evidence="13">Trichome birefringence-like N-terminal domain-containing protein</fullName>
    </recommendedName>
</protein>
<dbReference type="Proteomes" id="UP001222027">
    <property type="component" value="Unassembled WGS sequence"/>
</dbReference>
<comment type="caution">
    <text evidence="11">The sequence shown here is derived from an EMBL/GenBank/DDBJ whole genome shotgun (WGS) entry which is preliminary data.</text>
</comment>
<dbReference type="EMBL" id="JAQQAF010000005">
    <property type="protein sequence ID" value="KAJ8484943.1"/>
    <property type="molecule type" value="Genomic_DNA"/>
</dbReference>
<evidence type="ECO:0000256" key="2">
    <source>
        <dbReference type="ARBA" id="ARBA00007727"/>
    </source>
</evidence>
<dbReference type="Pfam" id="PF14416">
    <property type="entry name" value="PMR5N"/>
    <property type="match status" value="1"/>
</dbReference>
<dbReference type="InterPro" id="IPR029962">
    <property type="entry name" value="TBL"/>
</dbReference>
<evidence type="ECO:0000313" key="12">
    <source>
        <dbReference type="Proteomes" id="UP001222027"/>
    </source>
</evidence>
<dbReference type="PANTHER" id="PTHR32285:SF11">
    <property type="entry name" value="PROTEIN TRICHOME BIREFRINGENCE-LIKE 34"/>
    <property type="match status" value="1"/>
</dbReference>
<evidence type="ECO:0000256" key="6">
    <source>
        <dbReference type="ARBA" id="ARBA00023034"/>
    </source>
</evidence>
<keyword evidence="3 8" id="KW-0812">Transmembrane</keyword>
<evidence type="ECO:0000256" key="3">
    <source>
        <dbReference type="ARBA" id="ARBA00022692"/>
    </source>
</evidence>
<evidence type="ECO:0000256" key="4">
    <source>
        <dbReference type="ARBA" id="ARBA00022968"/>
    </source>
</evidence>
<keyword evidence="7 8" id="KW-0472">Membrane</keyword>
<name>A0AAV8QWB6_ENSVE</name>
<dbReference type="InterPro" id="IPR025846">
    <property type="entry name" value="TBL_N"/>
</dbReference>